<dbReference type="Pfam" id="PF01648">
    <property type="entry name" value="ACPS"/>
    <property type="match status" value="1"/>
</dbReference>
<dbReference type="Gene3D" id="3.90.470.20">
    <property type="entry name" value="4'-phosphopantetheinyl transferase domain"/>
    <property type="match status" value="2"/>
</dbReference>
<organism evidence="4 5">
    <name type="scientific">Parahaliea aestuarii</name>
    <dbReference type="NCBI Taxonomy" id="1852021"/>
    <lineage>
        <taxon>Bacteria</taxon>
        <taxon>Pseudomonadati</taxon>
        <taxon>Pseudomonadota</taxon>
        <taxon>Gammaproteobacteria</taxon>
        <taxon>Cellvibrionales</taxon>
        <taxon>Halieaceae</taxon>
        <taxon>Parahaliea</taxon>
    </lineage>
</organism>
<gene>
    <name evidence="4" type="ORF">FVW59_13955</name>
</gene>
<dbReference type="PANTHER" id="PTHR12215">
    <property type="entry name" value="PHOSPHOPANTETHEINE TRANSFERASE"/>
    <property type="match status" value="1"/>
</dbReference>
<dbReference type="EMBL" id="VRYZ01000006">
    <property type="protein sequence ID" value="TXS90648.1"/>
    <property type="molecule type" value="Genomic_DNA"/>
</dbReference>
<evidence type="ECO:0000313" key="4">
    <source>
        <dbReference type="EMBL" id="TXS90648.1"/>
    </source>
</evidence>
<keyword evidence="2 4" id="KW-0808">Transferase</keyword>
<evidence type="ECO:0000256" key="1">
    <source>
        <dbReference type="ARBA" id="ARBA00010990"/>
    </source>
</evidence>
<dbReference type="InterPro" id="IPR050559">
    <property type="entry name" value="P-Pant_transferase_sf"/>
</dbReference>
<dbReference type="Proteomes" id="UP000321933">
    <property type="component" value="Unassembled WGS sequence"/>
</dbReference>
<dbReference type="AlphaFoldDB" id="A0A5C8ZQD5"/>
<accession>A0A5C8ZQD5</accession>
<dbReference type="InterPro" id="IPR037143">
    <property type="entry name" value="4-PPantetheinyl_Trfase_dom_sf"/>
</dbReference>
<dbReference type="InterPro" id="IPR008278">
    <property type="entry name" value="4-PPantetheinyl_Trfase_dom"/>
</dbReference>
<dbReference type="GO" id="GO:0000287">
    <property type="term" value="F:magnesium ion binding"/>
    <property type="evidence" value="ECO:0007669"/>
    <property type="project" value="InterPro"/>
</dbReference>
<dbReference type="OrthoDB" id="9808281at2"/>
<sequence length="224" mass="24059">MPGRYRTVQHSDKSLQLWLQPFTGNGRSAQSRAARQLLQRALEARGLALPESELGAGWARLEEELLQCWNLYPGISHCPGLVAVALGQVPFGLDCESPGRARDWLALARHAFSEAEATSLAGLPAAERAAAFLALWTLKEAAIKATGGSVFGDLNRLRQMGETYSLQEAGQWWAWRGTCNGTAVALVAAGEILPPRVFLWDGTAALPLDSVADLSGAVFPLRGP</sequence>
<dbReference type="GO" id="GO:0019878">
    <property type="term" value="P:lysine biosynthetic process via aminoadipic acid"/>
    <property type="evidence" value="ECO:0007669"/>
    <property type="project" value="TreeGrafter"/>
</dbReference>
<name>A0A5C8ZQD5_9GAMM</name>
<proteinExistence type="inferred from homology"/>
<comment type="similarity">
    <text evidence="1">Belongs to the P-Pant transferase superfamily. Gsp/Sfp/HetI/AcpT family.</text>
</comment>
<evidence type="ECO:0000259" key="3">
    <source>
        <dbReference type="Pfam" id="PF01648"/>
    </source>
</evidence>
<evidence type="ECO:0000313" key="5">
    <source>
        <dbReference type="Proteomes" id="UP000321933"/>
    </source>
</evidence>
<dbReference type="SUPFAM" id="SSF56214">
    <property type="entry name" value="4'-phosphopantetheinyl transferase"/>
    <property type="match status" value="1"/>
</dbReference>
<comment type="caution">
    <text evidence="4">The sequence shown here is derived from an EMBL/GenBank/DDBJ whole genome shotgun (WGS) entry which is preliminary data.</text>
</comment>
<dbReference type="PANTHER" id="PTHR12215:SF10">
    <property type="entry name" value="L-AMINOADIPATE-SEMIALDEHYDE DEHYDROGENASE-PHOSPHOPANTETHEINYL TRANSFERASE"/>
    <property type="match status" value="1"/>
</dbReference>
<keyword evidence="5" id="KW-1185">Reference proteome</keyword>
<dbReference type="GO" id="GO:0005829">
    <property type="term" value="C:cytosol"/>
    <property type="evidence" value="ECO:0007669"/>
    <property type="project" value="TreeGrafter"/>
</dbReference>
<reference evidence="4 5" key="1">
    <citation type="submission" date="2019-08" db="EMBL/GenBank/DDBJ databases">
        <title>Parahaliea maris sp. nov., isolated from the surface seawater.</title>
        <authorList>
            <person name="Liu Y."/>
        </authorList>
    </citation>
    <scope>NUCLEOTIDE SEQUENCE [LARGE SCALE GENOMIC DNA]</scope>
    <source>
        <strain evidence="4 5">S2-26</strain>
    </source>
</reference>
<feature type="domain" description="4'-phosphopantetheinyl transferase" evidence="3">
    <location>
        <begin position="91"/>
        <end position="158"/>
    </location>
</feature>
<protein>
    <submittedName>
        <fullName evidence="4">4'-phosphopantetheinyl transferase superfamily protein</fullName>
    </submittedName>
</protein>
<dbReference type="GO" id="GO:0008897">
    <property type="term" value="F:holo-[acyl-carrier-protein] synthase activity"/>
    <property type="evidence" value="ECO:0007669"/>
    <property type="project" value="InterPro"/>
</dbReference>
<evidence type="ECO:0000256" key="2">
    <source>
        <dbReference type="ARBA" id="ARBA00022679"/>
    </source>
</evidence>